<feature type="compositionally biased region" description="Low complexity" evidence="10">
    <location>
        <begin position="163"/>
        <end position="174"/>
    </location>
</feature>
<dbReference type="PROSITE" id="PS51030">
    <property type="entry name" value="NUCLEAR_REC_DBD_2"/>
    <property type="match status" value="1"/>
</dbReference>
<dbReference type="PANTHER" id="PTHR48092">
    <property type="entry name" value="KNIRPS-RELATED PROTEIN-RELATED"/>
    <property type="match status" value="1"/>
</dbReference>
<evidence type="ECO:0000256" key="8">
    <source>
        <dbReference type="ARBA" id="ARBA00023170"/>
    </source>
</evidence>
<organism evidence="12">
    <name type="scientific">Timema douglasi</name>
    <name type="common">Walking stick</name>
    <dbReference type="NCBI Taxonomy" id="61478"/>
    <lineage>
        <taxon>Eukaryota</taxon>
        <taxon>Metazoa</taxon>
        <taxon>Ecdysozoa</taxon>
        <taxon>Arthropoda</taxon>
        <taxon>Hexapoda</taxon>
        <taxon>Insecta</taxon>
        <taxon>Pterygota</taxon>
        <taxon>Neoptera</taxon>
        <taxon>Polyneoptera</taxon>
        <taxon>Phasmatodea</taxon>
        <taxon>Timematodea</taxon>
        <taxon>Timematoidea</taxon>
        <taxon>Timematidae</taxon>
        <taxon>Timema</taxon>
    </lineage>
</organism>
<dbReference type="Gene3D" id="3.30.50.10">
    <property type="entry name" value="Erythroid Transcription Factor GATA-1, subunit A"/>
    <property type="match status" value="1"/>
</dbReference>
<evidence type="ECO:0000256" key="10">
    <source>
        <dbReference type="SAM" id="MobiDB-lite"/>
    </source>
</evidence>
<gene>
    <name evidence="12" type="ORF">TDIB3V08_LOCUS132</name>
</gene>
<dbReference type="GO" id="GO:0005634">
    <property type="term" value="C:nucleus"/>
    <property type="evidence" value="ECO:0007669"/>
    <property type="project" value="UniProtKB-SubCell"/>
</dbReference>
<dbReference type="AlphaFoldDB" id="A0A7R8VA77"/>
<sequence length="359" mass="39426">MQSFFGRTYSNMSSISECKNNGECVIDKKNRTSCKACRLRKCLLVGMSKSGSRYGRRSNWFKIHCLLQEQSNNNNQPNDAHTNAPYFGNGLYPSAFFNNHFLPPEKQLPSPPLVNSIYKKYNKKRRIDSEMKSNCSSEESLSSMGETEGDISRSPSALSFLRPPSSHQSPSPFSETDYLHSQKKLSAMVTLTPIPNSPVSSSSASNSFSSPPHFYIPHHTSSPPVTTFIHPVVQSLIPTGASATRPGLTPVNRHQVFLDNHSSSPLPILRTGGDLLLRSPALGGVAVEQDQPIDLSVKSQTLVPHGSLPTDAEALVGSESKLKRVKVEDDTRTYKDGVRNITSPLDLTRKRTAEVPQSG</sequence>
<dbReference type="InterPro" id="IPR001628">
    <property type="entry name" value="Znf_hrmn_rcpt"/>
</dbReference>
<evidence type="ECO:0000256" key="5">
    <source>
        <dbReference type="ARBA" id="ARBA00023015"/>
    </source>
</evidence>
<name>A0A7R8VA77_TIMDO</name>
<keyword evidence="5" id="KW-0805">Transcription regulation</keyword>
<keyword evidence="9" id="KW-0539">Nucleus</keyword>
<evidence type="ECO:0000256" key="3">
    <source>
        <dbReference type="ARBA" id="ARBA00022771"/>
    </source>
</evidence>
<keyword evidence="6" id="KW-0238">DNA-binding</keyword>
<evidence type="ECO:0000256" key="1">
    <source>
        <dbReference type="ARBA" id="ARBA00004123"/>
    </source>
</evidence>
<protein>
    <recommendedName>
        <fullName evidence="11">Nuclear receptor domain-containing protein</fullName>
    </recommendedName>
</protein>
<keyword evidence="8" id="KW-0675">Receptor</keyword>
<dbReference type="InterPro" id="IPR013088">
    <property type="entry name" value="Znf_NHR/GATA"/>
</dbReference>
<dbReference type="EMBL" id="OA564291">
    <property type="protein sequence ID" value="CAD7193675.1"/>
    <property type="molecule type" value="Genomic_DNA"/>
</dbReference>
<keyword evidence="2" id="KW-0479">Metal-binding</keyword>
<reference evidence="12" key="1">
    <citation type="submission" date="2020-11" db="EMBL/GenBank/DDBJ databases">
        <authorList>
            <person name="Tran Van P."/>
        </authorList>
    </citation>
    <scope>NUCLEOTIDE SEQUENCE</scope>
</reference>
<keyword evidence="4" id="KW-0862">Zinc</keyword>
<evidence type="ECO:0000313" key="12">
    <source>
        <dbReference type="EMBL" id="CAD7193675.1"/>
    </source>
</evidence>
<evidence type="ECO:0000256" key="6">
    <source>
        <dbReference type="ARBA" id="ARBA00023125"/>
    </source>
</evidence>
<comment type="subcellular location">
    <subcellularLocation>
        <location evidence="1">Nucleus</location>
    </subcellularLocation>
</comment>
<dbReference type="GO" id="GO:0008270">
    <property type="term" value="F:zinc ion binding"/>
    <property type="evidence" value="ECO:0007669"/>
    <property type="project" value="UniProtKB-KW"/>
</dbReference>
<evidence type="ECO:0000256" key="7">
    <source>
        <dbReference type="ARBA" id="ARBA00023163"/>
    </source>
</evidence>
<feature type="region of interest" description="Disordered" evidence="10">
    <location>
        <begin position="128"/>
        <end position="178"/>
    </location>
</feature>
<keyword evidence="3" id="KW-0863">Zinc-finger</keyword>
<keyword evidence="7" id="KW-0804">Transcription</keyword>
<dbReference type="Pfam" id="PF00105">
    <property type="entry name" value="zf-C4"/>
    <property type="match status" value="1"/>
</dbReference>
<evidence type="ECO:0000256" key="2">
    <source>
        <dbReference type="ARBA" id="ARBA00022723"/>
    </source>
</evidence>
<feature type="domain" description="Nuclear receptor" evidence="11">
    <location>
        <begin position="1"/>
        <end position="54"/>
    </location>
</feature>
<evidence type="ECO:0000256" key="4">
    <source>
        <dbReference type="ARBA" id="ARBA00022833"/>
    </source>
</evidence>
<evidence type="ECO:0000256" key="9">
    <source>
        <dbReference type="ARBA" id="ARBA00023242"/>
    </source>
</evidence>
<dbReference type="GO" id="GO:0003700">
    <property type="term" value="F:DNA-binding transcription factor activity"/>
    <property type="evidence" value="ECO:0007669"/>
    <property type="project" value="InterPro"/>
</dbReference>
<accession>A0A7R8VA77</accession>
<proteinExistence type="predicted"/>
<dbReference type="InterPro" id="IPR050200">
    <property type="entry name" value="Nuclear_hormone_rcpt_NR3"/>
</dbReference>
<dbReference type="SMART" id="SM00399">
    <property type="entry name" value="ZnF_C4"/>
    <property type="match status" value="1"/>
</dbReference>
<feature type="compositionally biased region" description="Low complexity" evidence="10">
    <location>
        <begin position="133"/>
        <end position="146"/>
    </location>
</feature>
<dbReference type="SUPFAM" id="SSF57716">
    <property type="entry name" value="Glucocorticoid receptor-like (DNA-binding domain)"/>
    <property type="match status" value="1"/>
</dbReference>
<dbReference type="GO" id="GO:0043565">
    <property type="term" value="F:sequence-specific DNA binding"/>
    <property type="evidence" value="ECO:0007669"/>
    <property type="project" value="InterPro"/>
</dbReference>
<evidence type="ECO:0000259" key="11">
    <source>
        <dbReference type="PROSITE" id="PS51030"/>
    </source>
</evidence>